<evidence type="ECO:0000313" key="1">
    <source>
        <dbReference type="EMBL" id="QSB16583.1"/>
    </source>
</evidence>
<gene>
    <name evidence="1" type="ORF">JQS43_10080</name>
</gene>
<dbReference type="SUPFAM" id="SSF53756">
    <property type="entry name" value="UDP-Glycosyltransferase/glycogen phosphorylase"/>
    <property type="match status" value="1"/>
</dbReference>
<dbReference type="CDD" id="cd03801">
    <property type="entry name" value="GT4_PimA-like"/>
    <property type="match status" value="1"/>
</dbReference>
<dbReference type="Proteomes" id="UP000662857">
    <property type="component" value="Chromosome"/>
</dbReference>
<dbReference type="Gene3D" id="3.40.50.2000">
    <property type="entry name" value="Glycogen Phosphorylase B"/>
    <property type="match status" value="1"/>
</dbReference>
<dbReference type="Pfam" id="PF13692">
    <property type="entry name" value="Glyco_trans_1_4"/>
    <property type="match status" value="1"/>
</dbReference>
<accession>A0A895YMP6</accession>
<proteinExistence type="predicted"/>
<protein>
    <submittedName>
        <fullName evidence="1">Glycosyltransferase</fullName>
    </submittedName>
</protein>
<evidence type="ECO:0000313" key="2">
    <source>
        <dbReference type="Proteomes" id="UP000662857"/>
    </source>
</evidence>
<dbReference type="EMBL" id="CP070499">
    <property type="protein sequence ID" value="QSB16583.1"/>
    <property type="molecule type" value="Genomic_DNA"/>
</dbReference>
<organism evidence="1 2">
    <name type="scientific">Natronosporangium hydrolyticum</name>
    <dbReference type="NCBI Taxonomy" id="2811111"/>
    <lineage>
        <taxon>Bacteria</taxon>
        <taxon>Bacillati</taxon>
        <taxon>Actinomycetota</taxon>
        <taxon>Actinomycetes</taxon>
        <taxon>Micromonosporales</taxon>
        <taxon>Micromonosporaceae</taxon>
        <taxon>Natronosporangium</taxon>
    </lineage>
</organism>
<dbReference type="KEGG" id="nhy:JQS43_10080"/>
<dbReference type="RefSeq" id="WP_239678810.1">
    <property type="nucleotide sequence ID" value="NZ_CP070499.1"/>
</dbReference>
<sequence>MAAKVTHHSGARRRVVVLAGRTYPGWNGMSMRWWALREALGRYADCEVRELGCNRWEHCRSACQLTGERARGVVSFRHNGEVWFTDRRYCEDYATRLAGELVADGVSVVVCSGLETHRYVPVLAERPELTVIYDMHNVEVALTRAIHRAAPPGSYHAIVCDEESVRLVEAAERAAVGAAHALWVCSPEDRAMVAALCDDTAPGRTTIVPNVVDLPGPAAPATGRARICYTGRMDYYPNTDAGLRLGYEIAPLVHGRGHDVPVVIAGAYAQEMIDGPSLPPGVELISSPASIADVVTGGIMAVPLTIGGGTRFKILEAFGYGAPVVSTAKGAEGLGVTPGVHYLNAESPPEFADALDTLLRDVQLRTRLAGAAWDLVREHYSVDALAARLSVAVDA</sequence>
<keyword evidence="2" id="KW-1185">Reference proteome</keyword>
<dbReference type="PANTHER" id="PTHR12526">
    <property type="entry name" value="GLYCOSYLTRANSFERASE"/>
    <property type="match status" value="1"/>
</dbReference>
<name>A0A895YMP6_9ACTN</name>
<reference evidence="1" key="1">
    <citation type="submission" date="2021-02" db="EMBL/GenBank/DDBJ databases">
        <title>Natrosporangium hydrolyticum gen. nov., sp. nov, a haloalkaliphilic actinobacterium from a soda solonchak soil.</title>
        <authorList>
            <person name="Sorokin D.Y."/>
            <person name="Khijniak T.V."/>
            <person name="Zakharycheva A.P."/>
            <person name="Boueva O.V."/>
            <person name="Ariskina E.V."/>
            <person name="Hahnke R.L."/>
            <person name="Bunk B."/>
            <person name="Sproer C."/>
            <person name="Schumann P."/>
            <person name="Evtushenko L.I."/>
            <person name="Kublanov I.V."/>
        </authorList>
    </citation>
    <scope>NUCLEOTIDE SEQUENCE</scope>
    <source>
        <strain evidence="1">DSM 106523</strain>
    </source>
</reference>
<dbReference type="AlphaFoldDB" id="A0A895YMP6"/>
<dbReference type="GO" id="GO:0016757">
    <property type="term" value="F:glycosyltransferase activity"/>
    <property type="evidence" value="ECO:0007669"/>
    <property type="project" value="TreeGrafter"/>
</dbReference>
<dbReference type="PANTHER" id="PTHR12526:SF600">
    <property type="entry name" value="GLYCOSYL TRANSFERASE GROUP 1"/>
    <property type="match status" value="1"/>
</dbReference>